<dbReference type="AlphaFoldDB" id="A0AAD3H5R9"/>
<dbReference type="Proteomes" id="UP001054902">
    <property type="component" value="Unassembled WGS sequence"/>
</dbReference>
<gene>
    <name evidence="2" type="ORF">CTEN210_07777</name>
</gene>
<accession>A0AAD3H5R9</accession>
<proteinExistence type="predicted"/>
<evidence type="ECO:0000256" key="1">
    <source>
        <dbReference type="SAM" id="MobiDB-lite"/>
    </source>
</evidence>
<protein>
    <submittedName>
        <fullName evidence="2">Uncharacterized protein</fullName>
    </submittedName>
</protein>
<organism evidence="2 3">
    <name type="scientific">Chaetoceros tenuissimus</name>
    <dbReference type="NCBI Taxonomy" id="426638"/>
    <lineage>
        <taxon>Eukaryota</taxon>
        <taxon>Sar</taxon>
        <taxon>Stramenopiles</taxon>
        <taxon>Ochrophyta</taxon>
        <taxon>Bacillariophyta</taxon>
        <taxon>Coscinodiscophyceae</taxon>
        <taxon>Chaetocerotophycidae</taxon>
        <taxon>Chaetocerotales</taxon>
        <taxon>Chaetocerotaceae</taxon>
        <taxon>Chaetoceros</taxon>
    </lineage>
</organism>
<comment type="caution">
    <text evidence="2">The sequence shown here is derived from an EMBL/GenBank/DDBJ whole genome shotgun (WGS) entry which is preliminary data.</text>
</comment>
<name>A0AAD3H5R9_9STRA</name>
<evidence type="ECO:0000313" key="2">
    <source>
        <dbReference type="EMBL" id="GFH51301.1"/>
    </source>
</evidence>
<evidence type="ECO:0000313" key="3">
    <source>
        <dbReference type="Proteomes" id="UP001054902"/>
    </source>
</evidence>
<keyword evidence="3" id="KW-1185">Reference proteome</keyword>
<feature type="region of interest" description="Disordered" evidence="1">
    <location>
        <begin position="790"/>
        <end position="821"/>
    </location>
</feature>
<feature type="region of interest" description="Disordered" evidence="1">
    <location>
        <begin position="18"/>
        <end position="58"/>
    </location>
</feature>
<dbReference type="EMBL" id="BLLK01000045">
    <property type="protein sequence ID" value="GFH51301.1"/>
    <property type="molecule type" value="Genomic_DNA"/>
</dbReference>
<feature type="compositionally biased region" description="Acidic residues" evidence="1">
    <location>
        <begin position="791"/>
        <end position="821"/>
    </location>
</feature>
<sequence length="821" mass="89261">MSLATSGGIGGGAGGGMSMATMAHGGPSALSTHQQASNAGGPSGPPPGTSAPPPNMASMAADLIDKNQSLNWKSIKNLAKMPIVSCDIYGDSGEVAYFPPVSNMDEEDEVTEENKGGIKVRGIGKVSATGSSLVFHKDSDAAHKSLRKLIAKGKGYTSVFENSLSDKKSKDSTDTVTLSSPHLLVGERQVKYLSESTASRYTIGKDSSHAIDMQDSCDSVTISNGNLDGSTSAQNDKYDRVTVNLKIHSKKKSVSILPEEAVKVILNKAKMNVSKVCPSLEEPSDADEEAFVEYPMALALPAWACNHCTIEGLNDACDNTAVFYNRSIAALNGAFIPKFGTQGGKKGLIPAPIYTKIMERVAAHRKKIQEAQQRKETLPNTNYLPIVVMAGMTEDGVELTAVQLKNPNASFGIGNVHCPFGEMTVVSSVAYQSTKPVALVNKALVELSDNVDEICPELEDDGGVVAMVTYGTIAKQLQLKDALNKALNGIKGDEVWNTRMEFLSTQEDAVAVGTSVLAGVSHSRLLPEATEDGKGSRPSVVVKNVAPCALGISYSFDSGKSFSEPKVIFEYDRRVPAGPYKIEFSAAECVALKKDPTLLNDSEKLYEEAEKWNKSKHNSVREEAALSLKVIIKQQFERNGKWRELGFDATPLIIKSDEDEDEAAEPQAIENSTIEVSLDSIGFLSFHLESDGQTIAQADKAAKSSKFWKWVRIIGAIAFFGGFMAKSYLDERNREICANKVLAYYKRASPNSINDGDKHHAHYTCYKYRGKHEKLYKKLEKKYGIEMKEADEWDDGLDDPQPTVEEDEEQEENLDEEKEEL</sequence>
<feature type="compositionally biased region" description="Pro residues" evidence="1">
    <location>
        <begin position="43"/>
        <end position="55"/>
    </location>
</feature>
<reference evidence="2 3" key="1">
    <citation type="journal article" date="2021" name="Sci. Rep.">
        <title>The genome of the diatom Chaetoceros tenuissimus carries an ancient integrated fragment of an extant virus.</title>
        <authorList>
            <person name="Hongo Y."/>
            <person name="Kimura K."/>
            <person name="Takaki Y."/>
            <person name="Yoshida Y."/>
            <person name="Baba S."/>
            <person name="Kobayashi G."/>
            <person name="Nagasaki K."/>
            <person name="Hano T."/>
            <person name="Tomaru Y."/>
        </authorList>
    </citation>
    <scope>NUCLEOTIDE SEQUENCE [LARGE SCALE GENOMIC DNA]</scope>
    <source>
        <strain evidence="2 3">NIES-3715</strain>
    </source>
</reference>